<gene>
    <name evidence="3" type="ORF">GWC95_16250</name>
</gene>
<dbReference type="InterPro" id="IPR000683">
    <property type="entry name" value="Gfo/Idh/MocA-like_OxRdtase_N"/>
</dbReference>
<dbReference type="Pfam" id="PF01408">
    <property type="entry name" value="GFO_IDH_MocA"/>
    <property type="match status" value="1"/>
</dbReference>
<dbReference type="Pfam" id="PF22725">
    <property type="entry name" value="GFO_IDH_MocA_C3"/>
    <property type="match status" value="1"/>
</dbReference>
<protein>
    <submittedName>
        <fullName evidence="3">Gfo/Idh/MocA family oxidoreductase</fullName>
    </submittedName>
</protein>
<proteinExistence type="predicted"/>
<sequence>MHINWGIIGCGDVTEKKSGPAFNKVQNSSLVAVMRRNAAKAEDYAKRHHVPKWYSDAASLINDPDVNAIYVATPPGSHEEYAVAAMRAGKPVYVEKPMSVDTASCERMQLVSDETGSKLCIAHYRRALPMFLKVKELIDTKAIGDTRTVRLSMLQQDKPAIITQTKDNWRVDPSIAGAGLFYDLAPHQLDLILYFFGAPTDAYGISASQAKLYKAEDAVTGVMRLPGNVLFNGQWCFVVNECATQDVCEITGSLGKISFPVFGHEVKVTTGGETNTLQFEPPEHIQQPMIEKVVKHFLELGENPCSAGDAIQSMKVMERFAYGK</sequence>
<organism evidence="3 4">
    <name type="scientific">Sediminibacterium roseum</name>
    <dbReference type="NCBI Taxonomy" id="1978412"/>
    <lineage>
        <taxon>Bacteria</taxon>
        <taxon>Pseudomonadati</taxon>
        <taxon>Bacteroidota</taxon>
        <taxon>Chitinophagia</taxon>
        <taxon>Chitinophagales</taxon>
        <taxon>Chitinophagaceae</taxon>
        <taxon>Sediminibacterium</taxon>
    </lineage>
</organism>
<feature type="domain" description="Gfo/Idh/MocA-like oxidoreductase N-terminal" evidence="1">
    <location>
        <begin position="3"/>
        <end position="121"/>
    </location>
</feature>
<evidence type="ECO:0000313" key="3">
    <source>
        <dbReference type="EMBL" id="NCI51482.1"/>
    </source>
</evidence>
<dbReference type="PANTHER" id="PTHR43249">
    <property type="entry name" value="UDP-N-ACETYL-2-AMINO-2-DEOXY-D-GLUCURONATE OXIDASE"/>
    <property type="match status" value="1"/>
</dbReference>
<dbReference type="PANTHER" id="PTHR43249:SF1">
    <property type="entry name" value="D-GLUCOSIDE 3-DEHYDROGENASE"/>
    <property type="match status" value="1"/>
</dbReference>
<evidence type="ECO:0000259" key="2">
    <source>
        <dbReference type="Pfam" id="PF22725"/>
    </source>
</evidence>
<dbReference type="InterPro" id="IPR036291">
    <property type="entry name" value="NAD(P)-bd_dom_sf"/>
</dbReference>
<dbReference type="Gene3D" id="3.40.50.720">
    <property type="entry name" value="NAD(P)-binding Rossmann-like Domain"/>
    <property type="match status" value="1"/>
</dbReference>
<name>A0ABW9ZWF0_9BACT</name>
<dbReference type="Proteomes" id="UP000753802">
    <property type="component" value="Unassembled WGS sequence"/>
</dbReference>
<evidence type="ECO:0000259" key="1">
    <source>
        <dbReference type="Pfam" id="PF01408"/>
    </source>
</evidence>
<dbReference type="Gene3D" id="3.30.360.10">
    <property type="entry name" value="Dihydrodipicolinate Reductase, domain 2"/>
    <property type="match status" value="1"/>
</dbReference>
<dbReference type="SUPFAM" id="SSF55347">
    <property type="entry name" value="Glyceraldehyde-3-phosphate dehydrogenase-like, C-terminal domain"/>
    <property type="match status" value="1"/>
</dbReference>
<dbReference type="RefSeq" id="WP_161819763.1">
    <property type="nucleotide sequence ID" value="NZ_JAACJS010000015.1"/>
</dbReference>
<dbReference type="InterPro" id="IPR055170">
    <property type="entry name" value="GFO_IDH_MocA-like_dom"/>
</dbReference>
<comment type="caution">
    <text evidence="3">The sequence shown here is derived from an EMBL/GenBank/DDBJ whole genome shotgun (WGS) entry which is preliminary data.</text>
</comment>
<keyword evidence="4" id="KW-1185">Reference proteome</keyword>
<accession>A0ABW9ZWF0</accession>
<dbReference type="InterPro" id="IPR052515">
    <property type="entry name" value="Gfo/Idh/MocA_Oxidoreductase"/>
</dbReference>
<dbReference type="EMBL" id="JAACJS010000015">
    <property type="protein sequence ID" value="NCI51482.1"/>
    <property type="molecule type" value="Genomic_DNA"/>
</dbReference>
<evidence type="ECO:0000313" key="4">
    <source>
        <dbReference type="Proteomes" id="UP000753802"/>
    </source>
</evidence>
<feature type="domain" description="GFO/IDH/MocA-like oxidoreductase" evidence="2">
    <location>
        <begin position="131"/>
        <end position="257"/>
    </location>
</feature>
<reference evidence="3 4" key="1">
    <citation type="submission" date="2020-01" db="EMBL/GenBank/DDBJ databases">
        <title>Genome analysis.</title>
        <authorList>
            <person name="Wu S."/>
            <person name="Wang G."/>
        </authorList>
    </citation>
    <scope>NUCLEOTIDE SEQUENCE [LARGE SCALE GENOMIC DNA]</scope>
    <source>
        <strain evidence="3 4">SYL130</strain>
    </source>
</reference>
<dbReference type="SUPFAM" id="SSF51735">
    <property type="entry name" value="NAD(P)-binding Rossmann-fold domains"/>
    <property type="match status" value="1"/>
</dbReference>